<protein>
    <submittedName>
        <fullName evidence="2">Uncharacterized protein</fullName>
    </submittedName>
</protein>
<proteinExistence type="predicted"/>
<feature type="compositionally biased region" description="Low complexity" evidence="1">
    <location>
        <begin position="1"/>
        <end position="11"/>
    </location>
</feature>
<gene>
    <name evidence="2" type="ORF">Tci_932664</name>
</gene>
<accession>A0A699XLC3</accession>
<evidence type="ECO:0000256" key="1">
    <source>
        <dbReference type="SAM" id="MobiDB-lite"/>
    </source>
</evidence>
<dbReference type="AlphaFoldDB" id="A0A699XLC3"/>
<feature type="region of interest" description="Disordered" evidence="1">
    <location>
        <begin position="1"/>
        <end position="62"/>
    </location>
</feature>
<dbReference type="EMBL" id="BKCJ011881257">
    <property type="protein sequence ID" value="GFD60695.1"/>
    <property type="molecule type" value="Genomic_DNA"/>
</dbReference>
<name>A0A699XLC3_TANCI</name>
<evidence type="ECO:0000313" key="2">
    <source>
        <dbReference type="EMBL" id="GFD60695.1"/>
    </source>
</evidence>
<feature type="non-terminal residue" evidence="2">
    <location>
        <position position="1"/>
    </location>
</feature>
<feature type="non-terminal residue" evidence="2">
    <location>
        <position position="62"/>
    </location>
</feature>
<organism evidence="2">
    <name type="scientific">Tanacetum cinerariifolium</name>
    <name type="common">Dalmatian daisy</name>
    <name type="synonym">Chrysanthemum cinerariifolium</name>
    <dbReference type="NCBI Taxonomy" id="118510"/>
    <lineage>
        <taxon>Eukaryota</taxon>
        <taxon>Viridiplantae</taxon>
        <taxon>Streptophyta</taxon>
        <taxon>Embryophyta</taxon>
        <taxon>Tracheophyta</taxon>
        <taxon>Spermatophyta</taxon>
        <taxon>Magnoliopsida</taxon>
        <taxon>eudicotyledons</taxon>
        <taxon>Gunneridae</taxon>
        <taxon>Pentapetalae</taxon>
        <taxon>asterids</taxon>
        <taxon>campanulids</taxon>
        <taxon>Asterales</taxon>
        <taxon>Asteraceae</taxon>
        <taxon>Asteroideae</taxon>
        <taxon>Anthemideae</taxon>
        <taxon>Anthemidinae</taxon>
        <taxon>Tanacetum</taxon>
    </lineage>
</organism>
<reference evidence="2" key="1">
    <citation type="journal article" date="2019" name="Sci. Rep.">
        <title>Draft genome of Tanacetum cinerariifolium, the natural source of mosquito coil.</title>
        <authorList>
            <person name="Yamashiro T."/>
            <person name="Shiraishi A."/>
            <person name="Satake H."/>
            <person name="Nakayama K."/>
        </authorList>
    </citation>
    <scope>NUCLEOTIDE SEQUENCE</scope>
</reference>
<sequence>PADRPGAPGRRSGAGGCSPATPRSGTARAALPRPIPRTAPGCRCGGRSCRRRGKLPASRTAS</sequence>
<comment type="caution">
    <text evidence="2">The sequence shown here is derived from an EMBL/GenBank/DDBJ whole genome shotgun (WGS) entry which is preliminary data.</text>
</comment>